<dbReference type="OrthoDB" id="258392at2759"/>
<dbReference type="Proteomes" id="UP000708208">
    <property type="component" value="Unassembled WGS sequence"/>
</dbReference>
<keyword evidence="4" id="KW-1185">Reference proteome</keyword>
<evidence type="ECO:0000313" key="4">
    <source>
        <dbReference type="Proteomes" id="UP000708208"/>
    </source>
</evidence>
<reference evidence="3" key="1">
    <citation type="submission" date="2021-06" db="EMBL/GenBank/DDBJ databases">
        <authorList>
            <person name="Hodson N. C."/>
            <person name="Mongue J. A."/>
            <person name="Jaron S. K."/>
        </authorList>
    </citation>
    <scope>NUCLEOTIDE SEQUENCE</scope>
</reference>
<evidence type="ECO:0000256" key="1">
    <source>
        <dbReference type="SAM" id="MobiDB-lite"/>
    </source>
</evidence>
<keyword evidence="2" id="KW-0812">Transmembrane</keyword>
<proteinExistence type="predicted"/>
<feature type="region of interest" description="Disordered" evidence="1">
    <location>
        <begin position="1"/>
        <end position="20"/>
    </location>
</feature>
<name>A0A8J2JPZ1_9HEXA</name>
<evidence type="ECO:0000313" key="3">
    <source>
        <dbReference type="EMBL" id="CAG7724867.1"/>
    </source>
</evidence>
<feature type="transmembrane region" description="Helical" evidence="2">
    <location>
        <begin position="91"/>
        <end position="114"/>
    </location>
</feature>
<protein>
    <submittedName>
        <fullName evidence="3">Uncharacterized protein</fullName>
    </submittedName>
</protein>
<gene>
    <name evidence="3" type="ORF">AFUS01_LOCUS13860</name>
</gene>
<evidence type="ECO:0000256" key="2">
    <source>
        <dbReference type="SAM" id="Phobius"/>
    </source>
</evidence>
<comment type="caution">
    <text evidence="3">The sequence shown here is derived from an EMBL/GenBank/DDBJ whole genome shotgun (WGS) entry which is preliminary data.</text>
</comment>
<organism evidence="3 4">
    <name type="scientific">Allacma fusca</name>
    <dbReference type="NCBI Taxonomy" id="39272"/>
    <lineage>
        <taxon>Eukaryota</taxon>
        <taxon>Metazoa</taxon>
        <taxon>Ecdysozoa</taxon>
        <taxon>Arthropoda</taxon>
        <taxon>Hexapoda</taxon>
        <taxon>Collembola</taxon>
        <taxon>Symphypleona</taxon>
        <taxon>Sminthuridae</taxon>
        <taxon>Allacma</taxon>
    </lineage>
</organism>
<keyword evidence="2" id="KW-0472">Membrane</keyword>
<dbReference type="AlphaFoldDB" id="A0A8J2JPZ1"/>
<keyword evidence="2" id="KW-1133">Transmembrane helix</keyword>
<sequence>MEQVEYNATHDSQNGRQKEDHVKIFYRNDTQREPQELKLPGCVHPCFLSDFLKNTQTLIPVDYESECQARSPVLLNIKQASVEHISAGSSWIYGIIGTAATVCILIALAIFAMARQNRHYFPV</sequence>
<dbReference type="EMBL" id="CAJVCH010114702">
    <property type="protein sequence ID" value="CAG7724867.1"/>
    <property type="molecule type" value="Genomic_DNA"/>
</dbReference>
<accession>A0A8J2JPZ1</accession>